<gene>
    <name evidence="2" type="ORF">OEV82_08815</name>
</gene>
<name>A0ABT2WKM0_9BACI</name>
<protein>
    <submittedName>
        <fullName evidence="2">Uncharacterized protein</fullName>
    </submittedName>
</protein>
<feature type="compositionally biased region" description="Basic and acidic residues" evidence="1">
    <location>
        <begin position="37"/>
        <end position="48"/>
    </location>
</feature>
<dbReference type="RefSeq" id="WP_263061640.1">
    <property type="nucleotide sequence ID" value="NZ_JAOUSE010000024.1"/>
</dbReference>
<feature type="compositionally biased region" description="Basic and acidic residues" evidence="1">
    <location>
        <begin position="1"/>
        <end position="15"/>
    </location>
</feature>
<feature type="region of interest" description="Disordered" evidence="1">
    <location>
        <begin position="1"/>
        <end position="48"/>
    </location>
</feature>
<evidence type="ECO:0000313" key="3">
    <source>
        <dbReference type="Proteomes" id="UP001208656"/>
    </source>
</evidence>
<dbReference type="Proteomes" id="UP001208656">
    <property type="component" value="Unassembled WGS sequence"/>
</dbReference>
<organism evidence="2 3">
    <name type="scientific">Pallidibacillus thermolactis</name>
    <dbReference type="NCBI Taxonomy" id="251051"/>
    <lineage>
        <taxon>Bacteria</taxon>
        <taxon>Bacillati</taxon>
        <taxon>Bacillota</taxon>
        <taxon>Bacilli</taxon>
        <taxon>Bacillales</taxon>
        <taxon>Bacillaceae</taxon>
        <taxon>Pallidibacillus</taxon>
    </lineage>
</organism>
<feature type="compositionally biased region" description="Polar residues" evidence="1">
    <location>
        <begin position="16"/>
        <end position="36"/>
    </location>
</feature>
<evidence type="ECO:0000313" key="2">
    <source>
        <dbReference type="EMBL" id="MCU9594557.1"/>
    </source>
</evidence>
<evidence type="ECO:0000256" key="1">
    <source>
        <dbReference type="SAM" id="MobiDB-lite"/>
    </source>
</evidence>
<accession>A0ABT2WKM0</accession>
<sequence>MKKKARFQEGREVTKDNQIYGTPNSKAKDGTGNSPNDDVKQYDPRDFK</sequence>
<proteinExistence type="predicted"/>
<keyword evidence="3" id="KW-1185">Reference proteome</keyword>
<comment type="caution">
    <text evidence="2">The sequence shown here is derived from an EMBL/GenBank/DDBJ whole genome shotgun (WGS) entry which is preliminary data.</text>
</comment>
<dbReference type="EMBL" id="JAOUSE010000024">
    <property type="protein sequence ID" value="MCU9594557.1"/>
    <property type="molecule type" value="Genomic_DNA"/>
</dbReference>
<reference evidence="2 3" key="1">
    <citation type="submission" date="2022-10" db="EMBL/GenBank/DDBJ databases">
        <title>Description of Fervidibacillus gen. nov. in the family Fervidibacillaceae fam. nov. with two species, Fervidibacillus albus sp. nov., and Fervidibacillus halotolerans sp. nov., isolated from tidal flat sediments.</title>
        <authorList>
            <person name="Kwon K.K."/>
            <person name="Yang S.-H."/>
        </authorList>
    </citation>
    <scope>NUCLEOTIDE SEQUENCE [LARGE SCALE GENOMIC DNA]</scope>
    <source>
        <strain evidence="2 3">DSM 23332</strain>
    </source>
</reference>